<keyword evidence="6" id="KW-1133">Transmembrane helix</keyword>
<name>A0A1U7Z954_NELNU</name>
<evidence type="ECO:0000313" key="8">
    <source>
        <dbReference type="Proteomes" id="UP000189703"/>
    </source>
</evidence>
<dbReference type="GeneID" id="104592344"/>
<evidence type="ECO:0000256" key="7">
    <source>
        <dbReference type="ARBA" id="ARBA00023136"/>
    </source>
</evidence>
<keyword evidence="7" id="KW-0472">Membrane</keyword>
<organism evidence="8 9">
    <name type="scientific">Nelumbo nucifera</name>
    <name type="common">Sacred lotus</name>
    <dbReference type="NCBI Taxonomy" id="4432"/>
    <lineage>
        <taxon>Eukaryota</taxon>
        <taxon>Viridiplantae</taxon>
        <taxon>Streptophyta</taxon>
        <taxon>Embryophyta</taxon>
        <taxon>Tracheophyta</taxon>
        <taxon>Spermatophyta</taxon>
        <taxon>Magnoliopsida</taxon>
        <taxon>Proteales</taxon>
        <taxon>Nelumbonaceae</taxon>
        <taxon>Nelumbo</taxon>
    </lineage>
</organism>
<dbReference type="InterPro" id="IPR011531">
    <property type="entry name" value="HCO3_transpt-like_TM_dom"/>
</dbReference>
<dbReference type="GO" id="GO:0006820">
    <property type="term" value="P:monoatomic anion transport"/>
    <property type="evidence" value="ECO:0007669"/>
    <property type="project" value="InterPro"/>
</dbReference>
<evidence type="ECO:0000256" key="4">
    <source>
        <dbReference type="ARBA" id="ARBA00022681"/>
    </source>
</evidence>
<evidence type="ECO:0000256" key="6">
    <source>
        <dbReference type="ARBA" id="ARBA00022989"/>
    </source>
</evidence>
<dbReference type="PANTHER" id="PTHR11453">
    <property type="entry name" value="ANION EXCHANGE PROTEIN"/>
    <property type="match status" value="1"/>
</dbReference>
<keyword evidence="4" id="KW-0039">Anion exchange</keyword>
<keyword evidence="5" id="KW-0812">Transmembrane</keyword>
<dbReference type="Gene3D" id="1.10.287.570">
    <property type="entry name" value="Helical hairpin bin"/>
    <property type="match status" value="1"/>
</dbReference>
<dbReference type="Proteomes" id="UP000189703">
    <property type="component" value="Unplaced"/>
</dbReference>
<dbReference type="PANTHER" id="PTHR11453:SF40">
    <property type="entry name" value="BORON TRANSPORTER 4-RELATED"/>
    <property type="match status" value="1"/>
</dbReference>
<protein>
    <submittedName>
        <fullName evidence="9">Probable boron transporter 7</fullName>
    </submittedName>
</protein>
<dbReference type="RefSeq" id="XP_010249971.1">
    <property type="nucleotide sequence ID" value="XM_010251669.2"/>
</dbReference>
<dbReference type="GO" id="GO:0005452">
    <property type="term" value="F:solute:inorganic anion antiporter activity"/>
    <property type="evidence" value="ECO:0007669"/>
    <property type="project" value="InterPro"/>
</dbReference>
<dbReference type="eggNOG" id="KOG1172">
    <property type="taxonomic scope" value="Eukaryota"/>
</dbReference>
<reference evidence="9" key="1">
    <citation type="submission" date="2025-08" db="UniProtKB">
        <authorList>
            <consortium name="RefSeq"/>
        </authorList>
    </citation>
    <scope>IDENTIFICATION</scope>
</reference>
<evidence type="ECO:0000256" key="2">
    <source>
        <dbReference type="ARBA" id="ARBA00006262"/>
    </source>
</evidence>
<evidence type="ECO:0000313" key="9">
    <source>
        <dbReference type="RefSeq" id="XP_010249971.1"/>
    </source>
</evidence>
<keyword evidence="8" id="KW-1185">Reference proteome</keyword>
<keyword evidence="3" id="KW-0813">Transport</keyword>
<dbReference type="FunFam" id="1.10.287.570:FF:000004">
    <property type="entry name" value="probable boron transporter 2"/>
    <property type="match status" value="1"/>
</dbReference>
<dbReference type="OrthoDB" id="1735926at2759"/>
<dbReference type="OMA" id="KVPPMYI"/>
<accession>A0A1U7Z954</accession>
<dbReference type="GO" id="GO:0005886">
    <property type="term" value="C:plasma membrane"/>
    <property type="evidence" value="ECO:0000318"/>
    <property type="project" value="GO_Central"/>
</dbReference>
<dbReference type="InterPro" id="IPR003020">
    <property type="entry name" value="HCO3_transpt_euk"/>
</dbReference>
<dbReference type="GO" id="GO:0050801">
    <property type="term" value="P:monoatomic ion homeostasis"/>
    <property type="evidence" value="ECO:0000318"/>
    <property type="project" value="GO_Central"/>
</dbReference>
<dbReference type="GO" id="GO:0055085">
    <property type="term" value="P:transmembrane transport"/>
    <property type="evidence" value="ECO:0000318"/>
    <property type="project" value="GO_Central"/>
</dbReference>
<dbReference type="FunCoup" id="A0A1U7Z954">
    <property type="interactions" value="574"/>
</dbReference>
<dbReference type="GO" id="GO:0022857">
    <property type="term" value="F:transmembrane transporter activity"/>
    <property type="evidence" value="ECO:0000318"/>
    <property type="project" value="GO_Central"/>
</dbReference>
<sequence>MNEFKTPLKGIIKDVKGRAPCYKQDWTNGFSSGIRILAPTTYIFFASALPVIAFGEQMSRETDGSLSTVETLASTAICGIIHAVFGGQPLLILGVAEPTVIMYTYLYSFSKGRSDLGKELYLAWAGWVCIWTALLLFLLAVFNACAIITRFTRVAGELFGMLITVLFFQEAIKGLVSEFQIPKDEDPTEEKYHFQWRYTNGLLGIVFSFGVLFTALKSRRARAWLYGTGPFRSFIADYGVPLMVLIWTALSFSVPSRVPSGVPRRLFAPLPWEPASLYHWTVMEDMWKVPPVYIFAAIIPAVMIAGLYFFDHSVAAQMAQQKEFNLKNPSAYHYDLLLLGFMVLLCGLIGLPPSNGVLPQSPMHTKSLAVLKRQMIRKKMVENVKECMKHQASTSEIYGRMQEVFIQMDRPPETASVKKELKGLKEAVMRSQSTGGDDKDKFDPEKHIEAYLPVRVNEQRVSNLLQSVLVGVSVFAMPIIRAIPTSVLWGYFAYMAIDSLPGNQFWERILLLFVTPRRRFKVLERDHASFVESVPFKIIAKFTIFQFVYLLICFGLTWIPIAGILFPLPFFLLISIREHILPKMFQSDHLWELDAAEYEEVDGTPSRGRGTLSIKEMEGSLCVDSEREVCDAEILDELTTSRGELKLRTKSFKETRLTLKVADDESESSDSDSDQ</sequence>
<dbReference type="KEGG" id="nnu:104592344"/>
<evidence type="ECO:0000256" key="1">
    <source>
        <dbReference type="ARBA" id="ARBA00004141"/>
    </source>
</evidence>
<comment type="subcellular location">
    <subcellularLocation>
        <location evidence="1">Membrane</location>
        <topology evidence="1">Multi-pass membrane protein</topology>
    </subcellularLocation>
</comment>
<comment type="similarity">
    <text evidence="2">Belongs to the anion exchanger (TC 2.A.31.3) family.</text>
</comment>
<evidence type="ECO:0000256" key="5">
    <source>
        <dbReference type="ARBA" id="ARBA00022692"/>
    </source>
</evidence>
<dbReference type="AlphaFoldDB" id="A0A1U7Z954"/>
<proteinExistence type="inferred from homology"/>
<gene>
    <name evidence="9" type="primary">LOC104592344</name>
</gene>
<dbReference type="Pfam" id="PF00955">
    <property type="entry name" value="HCO3_cotransp"/>
    <property type="match status" value="3"/>
</dbReference>
<evidence type="ECO:0000256" key="3">
    <source>
        <dbReference type="ARBA" id="ARBA00022448"/>
    </source>
</evidence>
<keyword evidence="4" id="KW-0406">Ion transport</keyword>